<evidence type="ECO:0000313" key="4">
    <source>
        <dbReference type="Proteomes" id="UP001152747"/>
    </source>
</evidence>
<dbReference type="InterPro" id="IPR004088">
    <property type="entry name" value="KH_dom_type_1"/>
</dbReference>
<dbReference type="OrthoDB" id="442947at2759"/>
<name>A0A9P1MT21_9PELO</name>
<evidence type="ECO:0000313" key="3">
    <source>
        <dbReference type="EMBL" id="CAI5438907.1"/>
    </source>
</evidence>
<protein>
    <recommendedName>
        <fullName evidence="2">K Homology domain-containing protein</fullName>
    </recommendedName>
</protein>
<evidence type="ECO:0000259" key="2">
    <source>
        <dbReference type="SMART" id="SM00322"/>
    </source>
</evidence>
<proteinExistence type="predicted"/>
<comment type="caution">
    <text evidence="3">The sequence shown here is derived from an EMBL/GenBank/DDBJ whole genome shotgun (WGS) entry which is preliminary data.</text>
</comment>
<feature type="domain" description="K Homology" evidence="2">
    <location>
        <begin position="74"/>
        <end position="143"/>
    </location>
</feature>
<keyword evidence="4" id="KW-1185">Reference proteome</keyword>
<keyword evidence="1" id="KW-0694">RNA-binding</keyword>
<dbReference type="Proteomes" id="UP001152747">
    <property type="component" value="Unassembled WGS sequence"/>
</dbReference>
<dbReference type="PROSITE" id="PS50084">
    <property type="entry name" value="KH_TYPE_1"/>
    <property type="match status" value="1"/>
</dbReference>
<gene>
    <name evidence="3" type="ORF">CAMP_LOCUS1544</name>
</gene>
<organism evidence="3 4">
    <name type="scientific">Caenorhabditis angaria</name>
    <dbReference type="NCBI Taxonomy" id="860376"/>
    <lineage>
        <taxon>Eukaryota</taxon>
        <taxon>Metazoa</taxon>
        <taxon>Ecdysozoa</taxon>
        <taxon>Nematoda</taxon>
        <taxon>Chromadorea</taxon>
        <taxon>Rhabditida</taxon>
        <taxon>Rhabditina</taxon>
        <taxon>Rhabditomorpha</taxon>
        <taxon>Rhabditoidea</taxon>
        <taxon>Rhabditidae</taxon>
        <taxon>Peloderinae</taxon>
        <taxon>Caenorhabditis</taxon>
    </lineage>
</organism>
<dbReference type="Pfam" id="PF00013">
    <property type="entry name" value="KH_1"/>
    <property type="match status" value="1"/>
</dbReference>
<dbReference type="EMBL" id="CANHGI010000001">
    <property type="protein sequence ID" value="CAI5438907.1"/>
    <property type="molecule type" value="Genomic_DNA"/>
</dbReference>
<dbReference type="Gene3D" id="3.30.310.210">
    <property type="match status" value="1"/>
</dbReference>
<dbReference type="GO" id="GO:0003723">
    <property type="term" value="F:RNA binding"/>
    <property type="evidence" value="ECO:0007669"/>
    <property type="project" value="UniProtKB-UniRule"/>
</dbReference>
<dbReference type="SUPFAM" id="SSF54791">
    <property type="entry name" value="Eukaryotic type KH-domain (KH-domain type I)"/>
    <property type="match status" value="2"/>
</dbReference>
<dbReference type="InterPro" id="IPR004087">
    <property type="entry name" value="KH_dom"/>
</dbReference>
<sequence length="163" mass="18602">MASQILTFKITDFLDISLMGKFIGEKGCNITKIEKENDVCLDILGEMLKITGQYWNIKQALLDVRSLLTAIRNENNRFSTKIPSKYVGFIIGKNGAKINEIKTTANVNIEIDKENETDYIPIVIVGNYNQILTAVRLIRDHLSSFGKHKRGKQQILEEVEEIW</sequence>
<dbReference type="AlphaFoldDB" id="A0A9P1MT21"/>
<reference evidence="3" key="1">
    <citation type="submission" date="2022-11" db="EMBL/GenBank/DDBJ databases">
        <authorList>
            <person name="Kikuchi T."/>
        </authorList>
    </citation>
    <scope>NUCLEOTIDE SEQUENCE</scope>
    <source>
        <strain evidence="3">PS1010</strain>
    </source>
</reference>
<feature type="domain" description="K Homology" evidence="2">
    <location>
        <begin position="2"/>
        <end position="69"/>
    </location>
</feature>
<dbReference type="InterPro" id="IPR036612">
    <property type="entry name" value="KH_dom_type_1_sf"/>
</dbReference>
<accession>A0A9P1MT21</accession>
<evidence type="ECO:0000256" key="1">
    <source>
        <dbReference type="PROSITE-ProRule" id="PRU00117"/>
    </source>
</evidence>
<dbReference type="SMART" id="SM00322">
    <property type="entry name" value="KH"/>
    <property type="match status" value="2"/>
</dbReference>